<dbReference type="Pfam" id="PF00892">
    <property type="entry name" value="EamA"/>
    <property type="match status" value="2"/>
</dbReference>
<feature type="transmembrane region" description="Helical" evidence="7">
    <location>
        <begin position="302"/>
        <end position="324"/>
    </location>
</feature>
<dbReference type="EMBL" id="BAAAPZ010000003">
    <property type="protein sequence ID" value="GAA2092961.1"/>
    <property type="molecule type" value="Genomic_DNA"/>
</dbReference>
<comment type="similarity">
    <text evidence="2">Belongs to the EamA transporter family.</text>
</comment>
<evidence type="ECO:0000313" key="10">
    <source>
        <dbReference type="Proteomes" id="UP001500984"/>
    </source>
</evidence>
<evidence type="ECO:0000256" key="6">
    <source>
        <dbReference type="SAM" id="MobiDB-lite"/>
    </source>
</evidence>
<evidence type="ECO:0000256" key="7">
    <source>
        <dbReference type="SAM" id="Phobius"/>
    </source>
</evidence>
<comment type="caution">
    <text evidence="9">The sequence shown here is derived from an EMBL/GenBank/DDBJ whole genome shotgun (WGS) entry which is preliminary data.</text>
</comment>
<feature type="transmembrane region" description="Helical" evidence="7">
    <location>
        <begin position="143"/>
        <end position="165"/>
    </location>
</feature>
<dbReference type="InterPro" id="IPR050638">
    <property type="entry name" value="AA-Vitamin_Transporters"/>
</dbReference>
<dbReference type="Proteomes" id="UP001500984">
    <property type="component" value="Unassembled WGS sequence"/>
</dbReference>
<feature type="transmembrane region" description="Helical" evidence="7">
    <location>
        <begin position="56"/>
        <end position="75"/>
    </location>
</feature>
<feature type="transmembrane region" description="Helical" evidence="7">
    <location>
        <begin position="274"/>
        <end position="295"/>
    </location>
</feature>
<gene>
    <name evidence="9" type="ORF">GCM10009823_11050</name>
</gene>
<feature type="transmembrane region" description="Helical" evidence="7">
    <location>
        <begin position="247"/>
        <end position="268"/>
    </location>
</feature>
<evidence type="ECO:0000256" key="4">
    <source>
        <dbReference type="ARBA" id="ARBA00022989"/>
    </source>
</evidence>
<feature type="domain" description="EamA" evidence="8">
    <location>
        <begin position="201"/>
        <end position="347"/>
    </location>
</feature>
<accession>A0ABN2WJZ0</accession>
<evidence type="ECO:0000313" key="9">
    <source>
        <dbReference type="EMBL" id="GAA2092961.1"/>
    </source>
</evidence>
<evidence type="ECO:0000256" key="2">
    <source>
        <dbReference type="ARBA" id="ARBA00007362"/>
    </source>
</evidence>
<dbReference type="InterPro" id="IPR037185">
    <property type="entry name" value="EmrE-like"/>
</dbReference>
<organism evidence="9 10">
    <name type="scientific">Brevibacterium salitolerans</name>
    <dbReference type="NCBI Taxonomy" id="1403566"/>
    <lineage>
        <taxon>Bacteria</taxon>
        <taxon>Bacillati</taxon>
        <taxon>Actinomycetota</taxon>
        <taxon>Actinomycetes</taxon>
        <taxon>Micrococcales</taxon>
        <taxon>Brevibacteriaceae</taxon>
        <taxon>Brevibacterium</taxon>
    </lineage>
</organism>
<dbReference type="InterPro" id="IPR000620">
    <property type="entry name" value="EamA_dom"/>
</dbReference>
<keyword evidence="4 7" id="KW-1133">Transmembrane helix</keyword>
<keyword evidence="3 7" id="KW-0812">Transmembrane</keyword>
<sequence length="362" mass="36389">MTTVPHTTRTLGARTAASLPPRPAAPLLPRTAARTAGGSAGAAGTVTGALQVTAAAVLWGVGAAAAAFVFAISTLSPAALSFWRFALAAAILLALHTLRRVFRGGPGLFRLLRSQGPALLLTGALLAAAQTLMYASVASMGAGLGSTLVLATGPVVMALLSIPVLGLTLNRAGWLTMVPALAAITALLLVSGEEAKLTVLGPVFAVAAATSHSLMTLVSKKLAGSAPPRARDAEEASGDSDLLGRTALTFVAASLALLPVAAAQGLALGTARPGLVIALIAMLAVCMTVVPYLLYFDGVTRIAPATAGVLMMCQLAAANIAGVVLLGERISLLSGLLLCALIASIVLHVRLSRSRPTRAAPR</sequence>
<dbReference type="SUPFAM" id="SSF103481">
    <property type="entry name" value="Multidrug resistance efflux transporter EmrE"/>
    <property type="match status" value="2"/>
</dbReference>
<dbReference type="PANTHER" id="PTHR32322">
    <property type="entry name" value="INNER MEMBRANE TRANSPORTER"/>
    <property type="match status" value="1"/>
</dbReference>
<feature type="compositionally biased region" description="Polar residues" evidence="6">
    <location>
        <begin position="1"/>
        <end position="10"/>
    </location>
</feature>
<dbReference type="PANTHER" id="PTHR32322:SF2">
    <property type="entry name" value="EAMA DOMAIN-CONTAINING PROTEIN"/>
    <property type="match status" value="1"/>
</dbReference>
<dbReference type="RefSeq" id="WP_344335989.1">
    <property type="nucleotide sequence ID" value="NZ_BAAAPZ010000003.1"/>
</dbReference>
<feature type="transmembrane region" description="Helical" evidence="7">
    <location>
        <begin position="197"/>
        <end position="219"/>
    </location>
</feature>
<keyword evidence="10" id="KW-1185">Reference proteome</keyword>
<feature type="transmembrane region" description="Helical" evidence="7">
    <location>
        <begin position="172"/>
        <end position="191"/>
    </location>
</feature>
<keyword evidence="5 7" id="KW-0472">Membrane</keyword>
<reference evidence="9 10" key="1">
    <citation type="journal article" date="2019" name="Int. J. Syst. Evol. Microbiol.">
        <title>The Global Catalogue of Microorganisms (GCM) 10K type strain sequencing project: providing services to taxonomists for standard genome sequencing and annotation.</title>
        <authorList>
            <consortium name="The Broad Institute Genomics Platform"/>
            <consortium name="The Broad Institute Genome Sequencing Center for Infectious Disease"/>
            <person name="Wu L."/>
            <person name="Ma J."/>
        </authorList>
    </citation>
    <scope>NUCLEOTIDE SEQUENCE [LARGE SCALE GENOMIC DNA]</scope>
    <source>
        <strain evidence="9 10">JCM 15900</strain>
    </source>
</reference>
<feature type="region of interest" description="Disordered" evidence="6">
    <location>
        <begin position="1"/>
        <end position="25"/>
    </location>
</feature>
<feature type="transmembrane region" description="Helical" evidence="7">
    <location>
        <begin position="81"/>
        <end position="98"/>
    </location>
</feature>
<proteinExistence type="inferred from homology"/>
<feature type="transmembrane region" description="Helical" evidence="7">
    <location>
        <begin position="118"/>
        <end position="137"/>
    </location>
</feature>
<evidence type="ECO:0000256" key="1">
    <source>
        <dbReference type="ARBA" id="ARBA00004141"/>
    </source>
</evidence>
<name>A0ABN2WJZ0_9MICO</name>
<evidence type="ECO:0000256" key="3">
    <source>
        <dbReference type="ARBA" id="ARBA00022692"/>
    </source>
</evidence>
<evidence type="ECO:0000256" key="5">
    <source>
        <dbReference type="ARBA" id="ARBA00023136"/>
    </source>
</evidence>
<evidence type="ECO:0000259" key="8">
    <source>
        <dbReference type="Pfam" id="PF00892"/>
    </source>
</evidence>
<protein>
    <submittedName>
        <fullName evidence="9">EamA family transporter</fullName>
    </submittedName>
</protein>
<feature type="transmembrane region" description="Helical" evidence="7">
    <location>
        <begin position="330"/>
        <end position="349"/>
    </location>
</feature>
<feature type="domain" description="EamA" evidence="8">
    <location>
        <begin position="47"/>
        <end position="187"/>
    </location>
</feature>
<comment type="subcellular location">
    <subcellularLocation>
        <location evidence="1">Membrane</location>
        <topology evidence="1">Multi-pass membrane protein</topology>
    </subcellularLocation>
</comment>